<dbReference type="EMBL" id="MN539802">
    <property type="protein sequence ID" value="QIR30264.1"/>
    <property type="molecule type" value="Genomic_RNA"/>
</dbReference>
<dbReference type="GO" id="GO:0003968">
    <property type="term" value="F:RNA-directed RNA polymerase activity"/>
    <property type="evidence" value="ECO:0007669"/>
    <property type="project" value="UniProtKB-KW"/>
</dbReference>
<keyword evidence="2" id="KW-0808">Transferase</keyword>
<evidence type="ECO:0000313" key="5">
    <source>
        <dbReference type="EMBL" id="QIR30264.1"/>
    </source>
</evidence>
<evidence type="ECO:0000256" key="3">
    <source>
        <dbReference type="ARBA" id="ARBA00022695"/>
    </source>
</evidence>
<reference evidence="5" key="1">
    <citation type="journal article" date="2020" name="Virus Evol.">
        <title>Analysis of the virome associated to grapevine downy mildew lesions reveals new mycovirus lineages.</title>
        <authorList>
            <person name="Chiapello M."/>
            <person name="Rodriguez-Romero J."/>
            <person name="Ayllon M.A."/>
            <person name="Turina M."/>
        </authorList>
    </citation>
    <scope>NUCLEOTIDE SEQUENCE</scope>
    <source>
        <strain evidence="5">DMG-C_DN27923</strain>
    </source>
</reference>
<keyword evidence="1 5" id="KW-0696">RNA-directed RNA polymerase</keyword>
<dbReference type="Pfam" id="PF05919">
    <property type="entry name" value="Mitovir_RNA_pol"/>
    <property type="match status" value="1"/>
</dbReference>
<dbReference type="PANTHER" id="PTHR34456">
    <property type="entry name" value="MITOVIRUS RNA-DEPENDENT RNA POLYMERASE"/>
    <property type="match status" value="1"/>
</dbReference>
<accession>A0A6G9RWK9</accession>
<feature type="region of interest" description="Disordered" evidence="4">
    <location>
        <begin position="282"/>
        <end position="303"/>
    </location>
</feature>
<dbReference type="InterPro" id="IPR008686">
    <property type="entry name" value="RNA_pol_mitovir"/>
</dbReference>
<proteinExistence type="predicted"/>
<evidence type="ECO:0000256" key="2">
    <source>
        <dbReference type="ARBA" id="ARBA00022679"/>
    </source>
</evidence>
<organism evidence="5">
    <name type="scientific">Plasmopara viticola lesion associated mitovirus 41</name>
    <dbReference type="NCBI Taxonomy" id="2719469"/>
    <lineage>
        <taxon>Viruses</taxon>
        <taxon>Riboviria</taxon>
        <taxon>Orthornavirae</taxon>
        <taxon>Lenarviricota</taxon>
        <taxon>Howeltoviricetes</taxon>
        <taxon>Cryppavirales</taxon>
        <taxon>Mitoviridae</taxon>
        <taxon>Mitovirus</taxon>
    </lineage>
</organism>
<evidence type="ECO:0000256" key="1">
    <source>
        <dbReference type="ARBA" id="ARBA00022484"/>
    </source>
</evidence>
<name>A0A6G9RWK9_9VIRU</name>
<protein>
    <submittedName>
        <fullName evidence="5">RNA-dependent RNA polymerase</fullName>
    </submittedName>
</protein>
<dbReference type="InterPro" id="IPR043502">
    <property type="entry name" value="DNA/RNA_pol_sf"/>
</dbReference>
<sequence>MKNSKLHQNKSPFASSSKPDYTKFISIMKSFKDGYLSDSMVSLDNSFELSVLFKRVGYRLVYSCFPNIVKLNSRLKQLSIYRRLLFSMTKHHGASFAVQYMKLSALILQRFVAKNPVSSYRELDTKLPLPRLYNGLPRFIPIEDRREIRRGNAYVIKWWLTLFSVYRIVSIPGKLKLETITNPLSVEKSIIETGSIKLAHVMSKFVNRFSFKDFRSKEVWVLPIEKASPTSALSWADMFEVPKTIRDHYPTLFDEMNRFMGEDWVYARFKAYFNMYANSRLSPTRPSSTSQTNGVPDSGPMLGKLSTKSEPAGKIRVFAMVDVWTQSLLKPLHDLIFSFLKKLPNDGTFDQKAAVKRAVAKCAKFNQSFGFDLSAATDRLPIDLQIAVLTPIIGAERAKLWASILTSRTYFLKVKGDGDITFGQDEYKSLRYKVGQPMGALSSWGMLALTHHIIVQLAYRECYPAAPWTWYEEYEVLGDDIVLFEERVANKYLEIMTGYGVDINLSKSVIAKNQTIEFAKNTFLNGINVSALPIKMFHNQTDRIGKINIVYYLLQSMEIRHIIRYIRNMNSFSLRIKGDYGFSLIALLTMAVSDKFPIKELLRTFTSVSVSGKISNVREAIGLLNIPYIESLLVSIFRNQEIRLTKEPLVDMAFAMDHPHSKILISNQLKDWKRKVQEAYLLYDKVTKDIIDWRLPNMPEDAKVLMWPHNLPVTDRIWDQRYYQSIYMTVRHWFDGLEELLQKITPDIAHLEISQLLEMQEKAKNFDSLTDLVPRGKSKISDNTPISLPLKPSLSAIQFLLRASKDRPLWTYDIERMSHLRYMRISRYSFTER</sequence>
<keyword evidence="3" id="KW-0548">Nucleotidyltransferase</keyword>
<evidence type="ECO:0000256" key="4">
    <source>
        <dbReference type="SAM" id="MobiDB-lite"/>
    </source>
</evidence>
<dbReference type="SUPFAM" id="SSF56672">
    <property type="entry name" value="DNA/RNA polymerases"/>
    <property type="match status" value="1"/>
</dbReference>
<dbReference type="PANTHER" id="PTHR34456:SF13">
    <property type="entry name" value="REVERSE TRANSCRIPTASE DOMAIN-CONTAINING PROTEIN"/>
    <property type="match status" value="1"/>
</dbReference>